<dbReference type="EMBL" id="MU005603">
    <property type="protein sequence ID" value="KAF2679454.1"/>
    <property type="molecule type" value="Genomic_DNA"/>
</dbReference>
<dbReference type="InterPro" id="IPR053858">
    <property type="entry name" value="Arb2_dom"/>
</dbReference>
<sequence length="605" mass="66971">MFRRQEDTLDPDATYPADLKVLGYFIDNTNHGCIRNSKAPDQFFDFYYTNNERHNEVRGEAMRICQREEVLKRVSALGIKQLYLPTLTNTKPNGPHIPILAPSAEVLKTRKRVIVLINDDTHQDLGILAYRELQRNGGVNGGSIVNFLKDLITRNGDVDVIEKLAKDGAAVEAVSQVPGLIVVNTAQLLYSHKFNKAMNTRSWIALPRKSISHDAIQVHPVENYVEGHRTPQEHIKSVFNTVIKNPKFVAPDAEVYVIAIESGVEKLVEVLNQDFWKYGGRITAMAAIQSHMRNAQVTDPALRAFLHMRTRQWEVVESNTTDCTRCTSLPTDYKVQRAPTKQDAPRPIEWLKPSEPREQDGAKPEEDARQLYANSTYYVDPSTPQPETRKLSVDSFILDTDPICPTFAGGDASIGECIFTQRMVQQTIMNFFEEAAQDPMNFCNPAFKLDVPAPTPDNPFTLSADEAAVEAAAAASASLPQDMLSEEAQVLAAHREILADMKTALRATPSSAEFAPGRERLESRIARKKAKVVDLEKKALATGGLGAGAAQELRDKWENGTNGEKWVSKTKGDAIPFAGVEADSEVVKGAGCLGTVEEELARLGM</sequence>
<dbReference type="PANTHER" id="PTHR21357">
    <property type="entry name" value="FAM172 FAMILY PROTEIN HOMOLOG CG10038"/>
    <property type="match status" value="1"/>
</dbReference>
<dbReference type="AlphaFoldDB" id="A0A6G1IMI0"/>
<gene>
    <name evidence="3" type="ORF">K458DRAFT_346779</name>
</gene>
<protein>
    <recommendedName>
        <fullName evidence="2">Arb2 domain-containing protein</fullName>
    </recommendedName>
</protein>
<evidence type="ECO:0000256" key="1">
    <source>
        <dbReference type="SAM" id="MobiDB-lite"/>
    </source>
</evidence>
<dbReference type="Pfam" id="PF22749">
    <property type="entry name" value="Arb2"/>
    <property type="match status" value="1"/>
</dbReference>
<accession>A0A6G1IMI0</accession>
<feature type="region of interest" description="Disordered" evidence="1">
    <location>
        <begin position="336"/>
        <end position="366"/>
    </location>
</feature>
<dbReference type="GO" id="GO:0035197">
    <property type="term" value="F:siRNA binding"/>
    <property type="evidence" value="ECO:0007669"/>
    <property type="project" value="TreeGrafter"/>
</dbReference>
<dbReference type="Proteomes" id="UP000799291">
    <property type="component" value="Unassembled WGS sequence"/>
</dbReference>
<proteinExistence type="predicted"/>
<dbReference type="GO" id="GO:0031048">
    <property type="term" value="P:regulatory ncRNA-mediated heterochromatin formation"/>
    <property type="evidence" value="ECO:0007669"/>
    <property type="project" value="TreeGrafter"/>
</dbReference>
<dbReference type="OrthoDB" id="421951at2759"/>
<feature type="domain" description="Arb2" evidence="2">
    <location>
        <begin position="15"/>
        <end position="315"/>
    </location>
</feature>
<name>A0A6G1IMI0_9PLEO</name>
<evidence type="ECO:0000259" key="2">
    <source>
        <dbReference type="Pfam" id="PF22749"/>
    </source>
</evidence>
<keyword evidence="4" id="KW-1185">Reference proteome</keyword>
<reference evidence="3" key="1">
    <citation type="journal article" date="2020" name="Stud. Mycol.">
        <title>101 Dothideomycetes genomes: a test case for predicting lifestyles and emergence of pathogens.</title>
        <authorList>
            <person name="Haridas S."/>
            <person name="Albert R."/>
            <person name="Binder M."/>
            <person name="Bloem J."/>
            <person name="Labutti K."/>
            <person name="Salamov A."/>
            <person name="Andreopoulos B."/>
            <person name="Baker S."/>
            <person name="Barry K."/>
            <person name="Bills G."/>
            <person name="Bluhm B."/>
            <person name="Cannon C."/>
            <person name="Castanera R."/>
            <person name="Culley D."/>
            <person name="Daum C."/>
            <person name="Ezra D."/>
            <person name="Gonzalez J."/>
            <person name="Henrissat B."/>
            <person name="Kuo A."/>
            <person name="Liang C."/>
            <person name="Lipzen A."/>
            <person name="Lutzoni F."/>
            <person name="Magnuson J."/>
            <person name="Mondo S."/>
            <person name="Nolan M."/>
            <person name="Ohm R."/>
            <person name="Pangilinan J."/>
            <person name="Park H.-J."/>
            <person name="Ramirez L."/>
            <person name="Alfaro M."/>
            <person name="Sun H."/>
            <person name="Tritt A."/>
            <person name="Yoshinaga Y."/>
            <person name="Zwiers L.-H."/>
            <person name="Turgeon B."/>
            <person name="Goodwin S."/>
            <person name="Spatafora J."/>
            <person name="Crous P."/>
            <person name="Grigoriev I."/>
        </authorList>
    </citation>
    <scope>NUCLEOTIDE SEQUENCE</scope>
    <source>
        <strain evidence="3">CBS 122367</strain>
    </source>
</reference>
<feature type="compositionally biased region" description="Basic and acidic residues" evidence="1">
    <location>
        <begin position="352"/>
        <end position="366"/>
    </location>
</feature>
<evidence type="ECO:0000313" key="3">
    <source>
        <dbReference type="EMBL" id="KAF2679454.1"/>
    </source>
</evidence>
<evidence type="ECO:0000313" key="4">
    <source>
        <dbReference type="Proteomes" id="UP000799291"/>
    </source>
</evidence>
<dbReference type="GO" id="GO:0005634">
    <property type="term" value="C:nucleus"/>
    <property type="evidence" value="ECO:0007669"/>
    <property type="project" value="TreeGrafter"/>
</dbReference>
<dbReference type="InterPro" id="IPR048263">
    <property type="entry name" value="Arb2"/>
</dbReference>
<dbReference type="PANTHER" id="PTHR21357:SF4">
    <property type="entry name" value="FAM172 FAMILY PROTEIN HOMOLOG CG10038"/>
    <property type="match status" value="1"/>
</dbReference>
<organism evidence="3 4">
    <name type="scientific">Lentithecium fluviatile CBS 122367</name>
    <dbReference type="NCBI Taxonomy" id="1168545"/>
    <lineage>
        <taxon>Eukaryota</taxon>
        <taxon>Fungi</taxon>
        <taxon>Dikarya</taxon>
        <taxon>Ascomycota</taxon>
        <taxon>Pezizomycotina</taxon>
        <taxon>Dothideomycetes</taxon>
        <taxon>Pleosporomycetidae</taxon>
        <taxon>Pleosporales</taxon>
        <taxon>Massarineae</taxon>
        <taxon>Lentitheciaceae</taxon>
        <taxon>Lentithecium</taxon>
    </lineage>
</organism>